<dbReference type="OrthoDB" id="5985073at2759"/>
<feature type="domain" description="LysM" evidence="2">
    <location>
        <begin position="26"/>
        <end position="71"/>
    </location>
</feature>
<feature type="signal peptide" evidence="1">
    <location>
        <begin position="1"/>
        <end position="16"/>
    </location>
</feature>
<proteinExistence type="predicted"/>
<keyword evidence="4" id="KW-1185">Reference proteome</keyword>
<dbReference type="CDD" id="cd00118">
    <property type="entry name" value="LysM"/>
    <property type="match status" value="2"/>
</dbReference>
<feature type="domain" description="LysM" evidence="2">
    <location>
        <begin position="96"/>
        <end position="142"/>
    </location>
</feature>
<keyword evidence="1" id="KW-0732">Signal</keyword>
<dbReference type="PANTHER" id="PTHR33734:SF22">
    <property type="entry name" value="MEMBRANE-BOUND LYTIC MUREIN TRANSGLYCOSYLASE D"/>
    <property type="match status" value="1"/>
</dbReference>
<evidence type="ECO:0000313" key="4">
    <source>
        <dbReference type="Proteomes" id="UP000178912"/>
    </source>
</evidence>
<dbReference type="Gene3D" id="3.10.350.10">
    <property type="entry name" value="LysM domain"/>
    <property type="match status" value="3"/>
</dbReference>
<gene>
    <name evidence="3" type="ORF">RAG0_04761</name>
</gene>
<dbReference type="InterPro" id="IPR036779">
    <property type="entry name" value="LysM_dom_sf"/>
</dbReference>
<dbReference type="SUPFAM" id="SSF54106">
    <property type="entry name" value="LysM domain"/>
    <property type="match status" value="3"/>
</dbReference>
<protein>
    <recommendedName>
        <fullName evidence="2">LysM domain-containing protein</fullName>
    </recommendedName>
</protein>
<evidence type="ECO:0000256" key="1">
    <source>
        <dbReference type="SAM" id="SignalP"/>
    </source>
</evidence>
<feature type="chain" id="PRO_5009445737" description="LysM domain-containing protein" evidence="1">
    <location>
        <begin position="17"/>
        <end position="232"/>
    </location>
</feature>
<dbReference type="Pfam" id="PF01476">
    <property type="entry name" value="LysM"/>
    <property type="match status" value="3"/>
</dbReference>
<dbReference type="InterPro" id="IPR018392">
    <property type="entry name" value="LysM"/>
</dbReference>
<dbReference type="Proteomes" id="UP000178912">
    <property type="component" value="Unassembled WGS sequence"/>
</dbReference>
<dbReference type="AlphaFoldDB" id="A0A1E1KAL1"/>
<sequence length="232" mass="24296">MRVAVSLLAVASCVLAKTGDNCNIVKTITVVLGDTLGAISGANGVTLAQVAYVNPQVKNVNAIFPDEKIAIPNPACEAGTLTPGKPVACDDANRPKNYIVQQGETLFIIATEKFGITVDAIVAANPQIKNKDLIYPGDVVNIPACPQKSPPNCANGSQSVYIAAQGDYLSAIATKFGILLTVIEAANTQIANFDKIYPGDHINIPLCNPPSGSCPAPVQTSRKIKKNRIVSE</sequence>
<dbReference type="PANTHER" id="PTHR33734">
    <property type="entry name" value="LYSM DOMAIN-CONTAINING GPI-ANCHORED PROTEIN 2"/>
    <property type="match status" value="1"/>
</dbReference>
<reference evidence="4" key="1">
    <citation type="submission" date="2016-03" db="EMBL/GenBank/DDBJ databases">
        <authorList>
            <person name="Guldener U."/>
        </authorList>
    </citation>
    <scope>NUCLEOTIDE SEQUENCE [LARGE SCALE GENOMIC DNA]</scope>
    <source>
        <strain evidence="4">04CH-RAC-A.6.1</strain>
    </source>
</reference>
<dbReference type="PROSITE" id="PS51782">
    <property type="entry name" value="LYSM"/>
    <property type="match status" value="3"/>
</dbReference>
<feature type="domain" description="LysM" evidence="2">
    <location>
        <begin position="159"/>
        <end position="204"/>
    </location>
</feature>
<evidence type="ECO:0000259" key="2">
    <source>
        <dbReference type="PROSITE" id="PS51782"/>
    </source>
</evidence>
<organism evidence="3 4">
    <name type="scientific">Rhynchosporium agropyri</name>
    <dbReference type="NCBI Taxonomy" id="914238"/>
    <lineage>
        <taxon>Eukaryota</taxon>
        <taxon>Fungi</taxon>
        <taxon>Dikarya</taxon>
        <taxon>Ascomycota</taxon>
        <taxon>Pezizomycotina</taxon>
        <taxon>Leotiomycetes</taxon>
        <taxon>Helotiales</taxon>
        <taxon>Ploettnerulaceae</taxon>
        <taxon>Rhynchosporium</taxon>
    </lineage>
</organism>
<dbReference type="EMBL" id="FJUX01000020">
    <property type="protein sequence ID" value="CZS94960.1"/>
    <property type="molecule type" value="Genomic_DNA"/>
</dbReference>
<accession>A0A1E1KAL1</accession>
<dbReference type="SMART" id="SM00257">
    <property type="entry name" value="LysM"/>
    <property type="match status" value="3"/>
</dbReference>
<evidence type="ECO:0000313" key="3">
    <source>
        <dbReference type="EMBL" id="CZS94960.1"/>
    </source>
</evidence>
<name>A0A1E1KAL1_9HELO</name>